<dbReference type="STRING" id="212717.CTC_00685"/>
<feature type="signal peptide" evidence="1">
    <location>
        <begin position="1"/>
        <end position="24"/>
    </location>
</feature>
<dbReference type="KEGG" id="ctc:CTC_00685"/>
<dbReference type="HOGENOM" id="CLU_1154866_0_0_9"/>
<organism evidence="2 3">
    <name type="scientific">Clostridium tetani (strain Massachusetts / E88)</name>
    <dbReference type="NCBI Taxonomy" id="212717"/>
    <lineage>
        <taxon>Bacteria</taxon>
        <taxon>Bacillati</taxon>
        <taxon>Bacillota</taxon>
        <taxon>Clostridia</taxon>
        <taxon>Eubacteriales</taxon>
        <taxon>Clostridiaceae</taxon>
        <taxon>Clostridium</taxon>
    </lineage>
</organism>
<gene>
    <name evidence="2" type="ordered locus">CTC_00685</name>
</gene>
<dbReference type="PROSITE" id="PS51257">
    <property type="entry name" value="PROKAR_LIPOPROTEIN"/>
    <property type="match status" value="1"/>
</dbReference>
<evidence type="ECO:0000313" key="2">
    <source>
        <dbReference type="EMBL" id="AAO35290.1"/>
    </source>
</evidence>
<keyword evidence="1" id="KW-0732">Signal</keyword>
<accession>Q897P6</accession>
<dbReference type="EMBL" id="AE015927">
    <property type="protein sequence ID" value="AAO35290.1"/>
    <property type="molecule type" value="Genomic_DNA"/>
</dbReference>
<proteinExistence type="predicted"/>
<evidence type="ECO:0008006" key="4">
    <source>
        <dbReference type="Google" id="ProtNLM"/>
    </source>
</evidence>
<reference evidence="2 3" key="1">
    <citation type="journal article" date="2003" name="Proc. Natl. Acad. Sci. U.S.A.">
        <title>The genome sequence of Clostridium tetani, the causative agent of tetanus disease.</title>
        <authorList>
            <person name="Brueggemann H."/>
            <person name="Baumer S."/>
            <person name="Fricke W.F."/>
            <person name="Wiezer A."/>
            <person name="Liesegang H."/>
            <person name="Decker I."/>
            <person name="Herzberg C."/>
            <person name="Martinez-Arias R."/>
            <person name="Merkl R."/>
            <person name="Henne A."/>
            <person name="Gottschalk G."/>
        </authorList>
    </citation>
    <scope>NUCLEOTIDE SEQUENCE [LARGE SCALE GENOMIC DNA]</scope>
    <source>
        <strain evidence="3">Massachusetts / E88</strain>
    </source>
</reference>
<dbReference type="AlphaFoldDB" id="Q897P6"/>
<name>Q897P6_CLOTE</name>
<sequence>MGDDKMKNKMKLILGIMLSVSIFAVGCTTAKDDKKEQTSNIKNKEIVEEKGYSKELTKMFPLNEKKDLNYNGTLEYGETLKIFNISSDKKEMKIHIKGEVAKHSDEGEGFSNSEHQFEKIYTVKEDSVIEEQKTGKAKVKAIEKSTILKAPLDKGRTWTEKVSFMGKEYDGETKILNSYIDKDNKRIVETETTIKGVEGYPNKIYKEKKVFKEELGLVEFSNTILLDGKDTMEFNYRLNK</sequence>
<protein>
    <recommendedName>
        <fullName evidence="4">Lipoprotein</fullName>
    </recommendedName>
</protein>
<feature type="chain" id="PRO_5039711894" description="Lipoprotein" evidence="1">
    <location>
        <begin position="25"/>
        <end position="240"/>
    </location>
</feature>
<evidence type="ECO:0000313" key="3">
    <source>
        <dbReference type="Proteomes" id="UP000001412"/>
    </source>
</evidence>
<dbReference type="Proteomes" id="UP000001412">
    <property type="component" value="Chromosome"/>
</dbReference>
<keyword evidence="3" id="KW-1185">Reference proteome</keyword>
<evidence type="ECO:0000256" key="1">
    <source>
        <dbReference type="SAM" id="SignalP"/>
    </source>
</evidence>